<sequence>MHGVGHHGGRIGGDAFTFTTPHVRFGDGVARAIDDVLARAEVQNPLVVTDEGVEAAGVLDPVLESITGDPLVHYATTEPSTADFDALPTDAADGVVAVGGGSCLDTAKVVATLLAHGGDAAEYLGVDTVPGRVAPLVAIPTTSGTGSQATQTAVLTHDGIKRGVSDEYLRPDYALVDPTLTFGLPASVTARSGFDAFVHALESLTARDHRWIDPRPITYQGANPVSRSLAREALVQVHGAIERATFDGDDRDARRAMSLGSHLAGTAFSASGLGIVHALASALGGLVDAPHGDCLAASITAGLTYNLPVRRDAYASVARLLDLDDPASTRNGASALVDECDRLRRSLGLPTGMDDLGFDRADVDEIVANTLVQERRLPTNPRRAGDDLQAHLIEMEFDG</sequence>
<comment type="similarity">
    <text evidence="1">Belongs to the iron-containing alcohol dehydrogenase family.</text>
</comment>
<evidence type="ECO:0000256" key="2">
    <source>
        <dbReference type="ARBA" id="ARBA00023002"/>
    </source>
</evidence>
<evidence type="ECO:0000313" key="7">
    <source>
        <dbReference type="Proteomes" id="UP000198397"/>
    </source>
</evidence>
<dbReference type="GO" id="GO:0004022">
    <property type="term" value="F:alcohol dehydrogenase (NAD+) activity"/>
    <property type="evidence" value="ECO:0007669"/>
    <property type="project" value="TreeGrafter"/>
</dbReference>
<dbReference type="Gene3D" id="3.40.50.1970">
    <property type="match status" value="1"/>
</dbReference>
<dbReference type="Pfam" id="PF25137">
    <property type="entry name" value="ADH_Fe_C"/>
    <property type="match status" value="1"/>
</dbReference>
<reference evidence="6 7" key="1">
    <citation type="submission" date="2017-06" db="EMBL/GenBank/DDBJ databases">
        <authorList>
            <person name="Kim H.J."/>
            <person name="Triplett B.A."/>
        </authorList>
    </citation>
    <scope>NUCLEOTIDE SEQUENCE [LARGE SCALE GENOMIC DNA]</scope>
    <source>
        <strain evidence="6 7">DSM 8800</strain>
    </source>
</reference>
<dbReference type="OrthoDB" id="57329at2157"/>
<dbReference type="GO" id="GO:0046872">
    <property type="term" value="F:metal ion binding"/>
    <property type="evidence" value="ECO:0007669"/>
    <property type="project" value="InterPro"/>
</dbReference>
<organism evidence="6 7">
    <name type="scientific">Halorubrum vacuolatum</name>
    <name type="common">Natronobacterium vacuolatum</name>
    <dbReference type="NCBI Taxonomy" id="63740"/>
    <lineage>
        <taxon>Archaea</taxon>
        <taxon>Methanobacteriati</taxon>
        <taxon>Methanobacteriota</taxon>
        <taxon>Stenosarchaea group</taxon>
        <taxon>Halobacteria</taxon>
        <taxon>Halobacteriales</taxon>
        <taxon>Haloferacaceae</taxon>
        <taxon>Halorubrum</taxon>
    </lineage>
</organism>
<dbReference type="PANTHER" id="PTHR11496">
    <property type="entry name" value="ALCOHOL DEHYDROGENASE"/>
    <property type="match status" value="1"/>
</dbReference>
<dbReference type="Pfam" id="PF00465">
    <property type="entry name" value="Fe-ADH"/>
    <property type="match status" value="1"/>
</dbReference>
<evidence type="ECO:0000313" key="6">
    <source>
        <dbReference type="EMBL" id="SNR31195.1"/>
    </source>
</evidence>
<evidence type="ECO:0000259" key="5">
    <source>
        <dbReference type="Pfam" id="PF25137"/>
    </source>
</evidence>
<dbReference type="RefSeq" id="WP_089383606.1">
    <property type="nucleotide sequence ID" value="NZ_FZNQ01000002.1"/>
</dbReference>
<dbReference type="FunFam" id="3.40.50.1970:FF:000003">
    <property type="entry name" value="Alcohol dehydrogenase, iron-containing"/>
    <property type="match status" value="1"/>
</dbReference>
<dbReference type="Proteomes" id="UP000198397">
    <property type="component" value="Unassembled WGS sequence"/>
</dbReference>
<dbReference type="PANTHER" id="PTHR11496:SF102">
    <property type="entry name" value="ALCOHOL DEHYDROGENASE 4"/>
    <property type="match status" value="1"/>
</dbReference>
<dbReference type="InterPro" id="IPR018211">
    <property type="entry name" value="ADH_Fe_CS"/>
</dbReference>
<accession>A0A238V9X7</accession>
<evidence type="ECO:0000256" key="3">
    <source>
        <dbReference type="ARBA" id="ARBA00023027"/>
    </source>
</evidence>
<dbReference type="InterPro" id="IPR056798">
    <property type="entry name" value="ADH_Fe_C"/>
</dbReference>
<dbReference type="SUPFAM" id="SSF56796">
    <property type="entry name" value="Dehydroquinate synthase-like"/>
    <property type="match status" value="1"/>
</dbReference>
<dbReference type="InterPro" id="IPR001670">
    <property type="entry name" value="ADH_Fe/GldA"/>
</dbReference>
<evidence type="ECO:0000256" key="1">
    <source>
        <dbReference type="ARBA" id="ARBA00007358"/>
    </source>
</evidence>
<protein>
    <submittedName>
        <fullName evidence="6">Alcohol dehydrogenase, class IV</fullName>
    </submittedName>
</protein>
<feature type="domain" description="Fe-containing alcohol dehydrogenase-like C-terminal" evidence="5">
    <location>
        <begin position="189"/>
        <end position="385"/>
    </location>
</feature>
<dbReference type="AlphaFoldDB" id="A0A238V9X7"/>
<keyword evidence="7" id="KW-1185">Reference proteome</keyword>
<evidence type="ECO:0000259" key="4">
    <source>
        <dbReference type="Pfam" id="PF00465"/>
    </source>
</evidence>
<dbReference type="EMBL" id="FZNQ01000002">
    <property type="protein sequence ID" value="SNR31195.1"/>
    <property type="molecule type" value="Genomic_DNA"/>
</dbReference>
<keyword evidence="2" id="KW-0560">Oxidoreductase</keyword>
<proteinExistence type="inferred from homology"/>
<gene>
    <name evidence="6" type="ORF">SAMN06264855_102152</name>
</gene>
<keyword evidence="3" id="KW-0520">NAD</keyword>
<dbReference type="Gene3D" id="1.20.1090.10">
    <property type="entry name" value="Dehydroquinate synthase-like - alpha domain"/>
    <property type="match status" value="1"/>
</dbReference>
<dbReference type="InterPro" id="IPR039697">
    <property type="entry name" value="Alcohol_dehydrogenase_Fe"/>
</dbReference>
<name>A0A238V9X7_HALVU</name>
<dbReference type="PROSITE" id="PS00913">
    <property type="entry name" value="ADH_IRON_1"/>
    <property type="match status" value="1"/>
</dbReference>
<feature type="domain" description="Alcohol dehydrogenase iron-type/glycerol dehydrogenase GldA" evidence="4">
    <location>
        <begin position="22"/>
        <end position="178"/>
    </location>
</feature>